<reference evidence="2" key="1">
    <citation type="submission" date="2018-09" db="EMBL/GenBank/DDBJ databases">
        <title>Chryseolinea sp. KIS68-18 isolated from soil.</title>
        <authorList>
            <person name="Weon H.-Y."/>
            <person name="Kwon S.-W."/>
            <person name="Lee S.A."/>
        </authorList>
    </citation>
    <scope>NUCLEOTIDE SEQUENCE [LARGE SCALE GENOMIC DNA]</scope>
    <source>
        <strain evidence="2">KIS68-18</strain>
    </source>
</reference>
<evidence type="ECO:0000313" key="1">
    <source>
        <dbReference type="EMBL" id="AYB32017.1"/>
    </source>
</evidence>
<dbReference type="EMBL" id="CP032382">
    <property type="protein sequence ID" value="AYB32017.1"/>
    <property type="molecule type" value="Genomic_DNA"/>
</dbReference>
<sequence>MDSIADELFRERLYFKNAIPIDARSFILKSESSQTHRDILIKQTNRTMSVDTTILERQIDGVFCTDGMLHYSPVLRRVVYVYYYRNQYILADTNLARVNRFRTIDTTSRARIKVSIIDSDGSTTLGVPPVVVNRRSCVFGVWLFIQSGLVGDNEDPNDLSRYALMDVYNLATHQYKFSFYLPFAGRNQLTSFAVFENRIAAVYGQHLFAYEMRPDAFWD</sequence>
<protein>
    <submittedName>
        <fullName evidence="1">Uncharacterized protein</fullName>
    </submittedName>
</protein>
<keyword evidence="2" id="KW-1185">Reference proteome</keyword>
<evidence type="ECO:0000313" key="2">
    <source>
        <dbReference type="Proteomes" id="UP000266183"/>
    </source>
</evidence>
<dbReference type="AlphaFoldDB" id="A0A385SP15"/>
<proteinExistence type="predicted"/>
<dbReference type="KEGG" id="chk:D4L85_16225"/>
<gene>
    <name evidence="1" type="ORF">D4L85_16225</name>
</gene>
<accession>A0A385SP15</accession>
<name>A0A385SP15_9BACT</name>
<dbReference type="Proteomes" id="UP000266183">
    <property type="component" value="Chromosome"/>
</dbReference>
<organism evidence="1 2">
    <name type="scientific">Chryseolinea soli</name>
    <dbReference type="NCBI Taxonomy" id="2321403"/>
    <lineage>
        <taxon>Bacteria</taxon>
        <taxon>Pseudomonadati</taxon>
        <taxon>Bacteroidota</taxon>
        <taxon>Cytophagia</taxon>
        <taxon>Cytophagales</taxon>
        <taxon>Fulvivirgaceae</taxon>
        <taxon>Chryseolinea</taxon>
    </lineage>
</organism>